<dbReference type="Proteomes" id="UP001235840">
    <property type="component" value="Unassembled WGS sequence"/>
</dbReference>
<dbReference type="InterPro" id="IPR008928">
    <property type="entry name" value="6-hairpin_glycosidase_sf"/>
</dbReference>
<keyword evidence="4" id="KW-0624">Polysaccharide degradation</keyword>
<dbReference type="GO" id="GO:0033951">
    <property type="term" value="F:oligosaccharide reducing-end xylanase activity"/>
    <property type="evidence" value="ECO:0007669"/>
    <property type="project" value="UniProtKB-EC"/>
</dbReference>
<evidence type="ECO:0000313" key="4">
    <source>
        <dbReference type="EMBL" id="MDQ0167473.1"/>
    </source>
</evidence>
<gene>
    <name evidence="4" type="ORF">J2S11_003398</name>
</gene>
<dbReference type="InterPro" id="IPR002037">
    <property type="entry name" value="Glyco_hydro_8"/>
</dbReference>
<comment type="caution">
    <text evidence="4">The sequence shown here is derived from an EMBL/GenBank/DDBJ whole genome shotgun (WGS) entry which is preliminary data.</text>
</comment>
<keyword evidence="4" id="KW-0119">Carbohydrate metabolism</keyword>
<accession>A0ABT9W2J5</accession>
<dbReference type="PRINTS" id="PR00735">
    <property type="entry name" value="GLHYDRLASE8"/>
</dbReference>
<dbReference type="RefSeq" id="WP_307396407.1">
    <property type="nucleotide sequence ID" value="NZ_BAAADK010000001.1"/>
</dbReference>
<comment type="similarity">
    <text evidence="1">Belongs to the glycosyl hydrolase 8 (cellulase D) family.</text>
</comment>
<dbReference type="EMBL" id="JAUSTY010000016">
    <property type="protein sequence ID" value="MDQ0167473.1"/>
    <property type="molecule type" value="Genomic_DNA"/>
</dbReference>
<organism evidence="4 5">
    <name type="scientific">Caldalkalibacillus horti</name>
    <dbReference type="NCBI Taxonomy" id="77523"/>
    <lineage>
        <taxon>Bacteria</taxon>
        <taxon>Bacillati</taxon>
        <taxon>Bacillota</taxon>
        <taxon>Bacilli</taxon>
        <taxon>Bacillales</taxon>
        <taxon>Bacillaceae</taxon>
        <taxon>Caldalkalibacillus</taxon>
    </lineage>
</organism>
<keyword evidence="3 4" id="KW-0326">Glycosidase</keyword>
<keyword evidence="4" id="KW-0858">Xylan degradation</keyword>
<sequence length="383" mass="44733">MTSQKQGAFYTGRYRNVFKEHGYSEDDINDRVQKTWKDIFYGDQKTTFYYPVGENKAYILDTGNLDVRTEGMSYGMMMAVQLNKKEEFDRLWTWAREHMYVTFGENAGYFSWSCAPDGTRNYDGPAPDGEEYFALALFFASHRWGDGEHEPYVYSHEAKELLRTCLHKGEDSIGQPMWEKENKLIKFVPNCSFTDPSYHLPHFYELFSLWSYPEDRSFWQEAAHASRRYLQKACHPVTGLAPEYAFYDGSPNHVNGFGHFYSDSYRVAANIGLDYEWFKKDEWQVTEANRIQAFFADKDPLDYRRYTIEGDPFEKKSLHPVGLIATNAMASLAATGPIAKAHVDLFWQTPVRQGERRYYDNCLYLFAMLALSGNYRIWMPQKS</sequence>
<evidence type="ECO:0000256" key="3">
    <source>
        <dbReference type="ARBA" id="ARBA00023295"/>
    </source>
</evidence>
<evidence type="ECO:0000256" key="2">
    <source>
        <dbReference type="ARBA" id="ARBA00022801"/>
    </source>
</evidence>
<keyword evidence="5" id="KW-1185">Reference proteome</keyword>
<evidence type="ECO:0000313" key="5">
    <source>
        <dbReference type="Proteomes" id="UP001235840"/>
    </source>
</evidence>
<evidence type="ECO:0000256" key="1">
    <source>
        <dbReference type="ARBA" id="ARBA00009209"/>
    </source>
</evidence>
<name>A0ABT9W2J5_9BACI</name>
<dbReference type="Gene3D" id="1.50.10.10">
    <property type="match status" value="1"/>
</dbReference>
<dbReference type="GO" id="GO:0045493">
    <property type="term" value="P:xylan catabolic process"/>
    <property type="evidence" value="ECO:0007669"/>
    <property type="project" value="UniProtKB-KW"/>
</dbReference>
<dbReference type="InterPro" id="IPR012341">
    <property type="entry name" value="6hp_glycosidase-like_sf"/>
</dbReference>
<keyword evidence="2 4" id="KW-0378">Hydrolase</keyword>
<dbReference type="Pfam" id="PF01270">
    <property type="entry name" value="Glyco_hydro_8"/>
    <property type="match status" value="1"/>
</dbReference>
<dbReference type="SUPFAM" id="SSF48208">
    <property type="entry name" value="Six-hairpin glycosidases"/>
    <property type="match status" value="1"/>
</dbReference>
<proteinExistence type="inferred from homology"/>
<protein>
    <submittedName>
        <fullName evidence="4">Oligosaccharide reducing-end xylanase</fullName>
        <ecNumber evidence="4">3.2.1.156</ecNumber>
    </submittedName>
</protein>
<dbReference type="EC" id="3.2.1.156" evidence="4"/>
<reference evidence="4 5" key="1">
    <citation type="submission" date="2023-07" db="EMBL/GenBank/DDBJ databases">
        <title>Genomic Encyclopedia of Type Strains, Phase IV (KMG-IV): sequencing the most valuable type-strain genomes for metagenomic binning, comparative biology and taxonomic classification.</title>
        <authorList>
            <person name="Goeker M."/>
        </authorList>
    </citation>
    <scope>NUCLEOTIDE SEQUENCE [LARGE SCALE GENOMIC DNA]</scope>
    <source>
        <strain evidence="4 5">DSM 12751</strain>
    </source>
</reference>